<reference evidence="2 3" key="1">
    <citation type="journal article" date="2020" name="Int. J. Syst. Evol. Microbiol.">
        <title>Reclassification of Streptomyces castelarensis and Streptomyces sporoclivatus as later heterotypic synonyms of Streptomyces antimycoticus.</title>
        <authorList>
            <person name="Komaki H."/>
            <person name="Tamura T."/>
        </authorList>
    </citation>
    <scope>NUCLEOTIDE SEQUENCE [LARGE SCALE GENOMIC DNA]</scope>
    <source>
        <strain evidence="2 3">NBRC 100767</strain>
    </source>
</reference>
<dbReference type="Pfam" id="PF08448">
    <property type="entry name" value="PAS_4"/>
    <property type="match status" value="1"/>
</dbReference>
<dbReference type="Pfam" id="PF00989">
    <property type="entry name" value="PAS"/>
    <property type="match status" value="1"/>
</dbReference>
<proteinExistence type="predicted"/>
<dbReference type="InterPro" id="IPR035965">
    <property type="entry name" value="PAS-like_dom_sf"/>
</dbReference>
<dbReference type="CDD" id="cd00130">
    <property type="entry name" value="PAS"/>
    <property type="match status" value="1"/>
</dbReference>
<evidence type="ECO:0000313" key="3">
    <source>
        <dbReference type="Proteomes" id="UP000463951"/>
    </source>
</evidence>
<gene>
    <name evidence="2" type="ORF">SSPO_056920</name>
</gene>
<dbReference type="Gene3D" id="3.30.450.20">
    <property type="entry name" value="PAS domain"/>
    <property type="match status" value="2"/>
</dbReference>
<feature type="domain" description="PAS" evidence="1">
    <location>
        <begin position="48"/>
        <end position="93"/>
    </location>
</feature>
<dbReference type="InterPro" id="IPR000014">
    <property type="entry name" value="PAS"/>
</dbReference>
<dbReference type="PROSITE" id="PS50112">
    <property type="entry name" value="PAS"/>
    <property type="match status" value="1"/>
</dbReference>
<dbReference type="InterPro" id="IPR013656">
    <property type="entry name" value="PAS_4"/>
</dbReference>
<dbReference type="InterPro" id="IPR029016">
    <property type="entry name" value="GAF-like_dom_sf"/>
</dbReference>
<evidence type="ECO:0000259" key="1">
    <source>
        <dbReference type="PROSITE" id="PS50112"/>
    </source>
</evidence>
<dbReference type="SUPFAM" id="SSF55785">
    <property type="entry name" value="PYP-like sensor domain (PAS domain)"/>
    <property type="match status" value="2"/>
</dbReference>
<name>A0A499UMA4_9ACTN</name>
<dbReference type="NCBIfam" id="TIGR00229">
    <property type="entry name" value="sensory_box"/>
    <property type="match status" value="1"/>
</dbReference>
<dbReference type="Gene3D" id="3.30.450.40">
    <property type="match status" value="1"/>
</dbReference>
<dbReference type="InterPro" id="IPR052155">
    <property type="entry name" value="Biofilm_reg_signaling"/>
</dbReference>
<dbReference type="EMBL" id="AP019620">
    <property type="protein sequence ID" value="BBJ42974.1"/>
    <property type="molecule type" value="Genomic_DNA"/>
</dbReference>
<accession>A0A499UMA4</accession>
<dbReference type="GO" id="GO:0006355">
    <property type="term" value="P:regulation of DNA-templated transcription"/>
    <property type="evidence" value="ECO:0007669"/>
    <property type="project" value="InterPro"/>
</dbReference>
<dbReference type="SMART" id="SM00091">
    <property type="entry name" value="PAS"/>
    <property type="match status" value="2"/>
</dbReference>
<evidence type="ECO:0000313" key="2">
    <source>
        <dbReference type="EMBL" id="BBJ42974.1"/>
    </source>
</evidence>
<dbReference type="Proteomes" id="UP000463951">
    <property type="component" value="Chromosome"/>
</dbReference>
<dbReference type="SUPFAM" id="SSF55781">
    <property type="entry name" value="GAF domain-like"/>
    <property type="match status" value="1"/>
</dbReference>
<dbReference type="PANTHER" id="PTHR44757">
    <property type="entry name" value="DIGUANYLATE CYCLASE DGCP"/>
    <property type="match status" value="1"/>
</dbReference>
<dbReference type="AlphaFoldDB" id="A0A499UMA4"/>
<organism evidence="2 3">
    <name type="scientific">Streptomyces antimycoticus</name>
    <dbReference type="NCBI Taxonomy" id="68175"/>
    <lineage>
        <taxon>Bacteria</taxon>
        <taxon>Bacillati</taxon>
        <taxon>Actinomycetota</taxon>
        <taxon>Actinomycetes</taxon>
        <taxon>Kitasatosporales</taxon>
        <taxon>Streptomycetaceae</taxon>
        <taxon>Streptomyces</taxon>
        <taxon>Streptomyces violaceusniger group</taxon>
    </lineage>
</organism>
<protein>
    <submittedName>
        <fullName evidence="2">Diguanylate cyclase</fullName>
    </submittedName>
</protein>
<dbReference type="PANTHER" id="PTHR44757:SF2">
    <property type="entry name" value="BIOFILM ARCHITECTURE MAINTENANCE PROTEIN MBAA"/>
    <property type="match status" value="1"/>
</dbReference>
<sequence>MSGERFTTFRTRRAGAFRPILAGVPGQAGAAASASVRPECPDGPERPDSELLAALLDGMDAALCAFDADGTVTHWNHEAERILGWTAAEAVGRKGLGGWAARPGDARDVDARLTEAMGATGRRVHEFALLTKDGGRVLVRTQSSAVAGADGRPAGVYCAFSEVHAQVDLERSIALSEALLDDASWNVVLVDADLRVAVVNASAAGALRTARKAAPGRPLGDFLDQGVEEAEAALQHVLAEGAPPAPTELWVTLRDTDAAAGFEGADRVRYELLDDDEAVRGEGADRGESGAAARRRCWRSGFLRLASPLTEEPTPLGVAWIFQDVTEAKGQEQESARMRFRGNQLHRATRAAAECGDPMEAASVHLDFALAGFADHALIDLVLDPPPGAPEGRVRLVRAAATPIGAPGPCPPVVPGGIPLGYPEGHPALQAVDRCGSVRASTRRSDEPAAAQWAVARKWPEGTVHGLCAVLRSRGRTLGVVTFLRTSSRRAFDRTDATYAEDVAARVAASVDLAVGRR</sequence>
<dbReference type="InterPro" id="IPR013767">
    <property type="entry name" value="PAS_fold"/>
</dbReference>